<evidence type="ECO:0000259" key="3">
    <source>
        <dbReference type="PROSITE" id="PS50969"/>
    </source>
</evidence>
<reference evidence="4" key="1">
    <citation type="submission" date="2025-08" db="UniProtKB">
        <authorList>
            <consortium name="Ensembl"/>
        </authorList>
    </citation>
    <scope>IDENTIFICATION</scope>
</reference>
<keyword evidence="1" id="KW-0378">Hydrolase</keyword>
<evidence type="ECO:0000256" key="2">
    <source>
        <dbReference type="ARBA" id="ARBA00022912"/>
    </source>
</evidence>
<feature type="domain" description="FCP1 homology" evidence="3">
    <location>
        <begin position="306"/>
        <end position="465"/>
    </location>
</feature>
<dbReference type="Proteomes" id="UP000694569">
    <property type="component" value="Unplaced"/>
</dbReference>
<dbReference type="FunFam" id="3.40.50.1000:FF:000093">
    <property type="entry name" value="NLI interacting factor-like phosphatase family protein"/>
    <property type="match status" value="1"/>
</dbReference>
<keyword evidence="2" id="KW-0904">Protein phosphatase</keyword>
<dbReference type="InterPro" id="IPR011948">
    <property type="entry name" value="Dullard_phosphatase"/>
</dbReference>
<dbReference type="InterPro" id="IPR023214">
    <property type="entry name" value="HAD_sf"/>
</dbReference>
<proteinExistence type="predicted"/>
<dbReference type="AlphaFoldDB" id="A0A8C5LUP7"/>
<dbReference type="InterPro" id="IPR050365">
    <property type="entry name" value="TIM50"/>
</dbReference>
<protein>
    <recommendedName>
        <fullName evidence="3">FCP1 homology domain-containing protein</fullName>
    </recommendedName>
</protein>
<dbReference type="Pfam" id="PF03031">
    <property type="entry name" value="NIF"/>
    <property type="match status" value="1"/>
</dbReference>
<dbReference type="Ensembl" id="ENSLLET00000004467.1">
    <property type="protein sequence ID" value="ENSLLEP00000004272.1"/>
    <property type="gene ID" value="ENSLLEG00000002688.1"/>
</dbReference>
<dbReference type="PROSITE" id="PS50969">
    <property type="entry name" value="FCP1"/>
    <property type="match status" value="1"/>
</dbReference>
<dbReference type="GO" id="GO:0004721">
    <property type="term" value="F:phosphoprotein phosphatase activity"/>
    <property type="evidence" value="ECO:0007669"/>
    <property type="project" value="UniProtKB-KW"/>
</dbReference>
<dbReference type="InterPro" id="IPR004274">
    <property type="entry name" value="FCP1_dom"/>
</dbReference>
<dbReference type="OrthoDB" id="277011at2759"/>
<keyword evidence="5" id="KW-1185">Reference proteome</keyword>
<dbReference type="InterPro" id="IPR036412">
    <property type="entry name" value="HAD-like_sf"/>
</dbReference>
<evidence type="ECO:0000256" key="1">
    <source>
        <dbReference type="ARBA" id="ARBA00022801"/>
    </source>
</evidence>
<dbReference type="CDD" id="cd07521">
    <property type="entry name" value="HAD_FCP1-like"/>
    <property type="match status" value="1"/>
</dbReference>
<dbReference type="PANTHER" id="PTHR12210">
    <property type="entry name" value="DULLARD PROTEIN PHOSPHATASE"/>
    <property type="match status" value="1"/>
</dbReference>
<reference evidence="4" key="2">
    <citation type="submission" date="2025-09" db="UniProtKB">
        <authorList>
            <consortium name="Ensembl"/>
        </authorList>
    </citation>
    <scope>IDENTIFICATION</scope>
</reference>
<accession>A0A8C5LUP7</accession>
<dbReference type="Gene3D" id="3.40.50.1000">
    <property type="entry name" value="HAD superfamily/HAD-like"/>
    <property type="match status" value="1"/>
</dbReference>
<name>A0A8C5LUP7_9ANUR</name>
<sequence>MYCLFRLYRSLVPAWNISTSCSVFCFLCKASASLVTCSMMVAISIALCKVSSFSRLYQKMILRSRKISSPTPNELFSPKKLTSCDCPLTLTEDKVLKKGQTKPCNDGSTIPSSKKRTRCLSKNNRDYVEDEVSTAKMILRSHKIPARFPKDLHTPERHSKCVNIEQTQSTGRIKRVQPRCLWNEFKNNTIQNSDNSMKDEDLQTPIKERSIRVHFQLDDSMSEDSSLVGNIPSPVISFFSSPCQNSVWCSPPNNASKSLPSECPYFGHVPEEESEELLKISTFNIKSSAVLFEKSKKGKDIPLKTRSAPASTLVLDPENILVNSSLVPYPDPDYTFLTNFQDTNYKVYLKVHPDGIEFLESLCKVYEIFVYTTAKKAYAEKILDILDPRKKLIRHRLFQDQCVSVDGHYLKDLRVIQRDLAKTVALDTNPHNFPFQKTNRIPVKKWTGSKMDKELMSLLPVLKDLTLVDDVRVAISHHFQTEGTMDEED</sequence>
<dbReference type="NCBIfam" id="TIGR02251">
    <property type="entry name" value="HIF-SF_euk"/>
    <property type="match status" value="1"/>
</dbReference>
<dbReference type="SUPFAM" id="SSF56784">
    <property type="entry name" value="HAD-like"/>
    <property type="match status" value="1"/>
</dbReference>
<dbReference type="SMART" id="SM00577">
    <property type="entry name" value="CPDc"/>
    <property type="match status" value="1"/>
</dbReference>
<evidence type="ECO:0000313" key="5">
    <source>
        <dbReference type="Proteomes" id="UP000694569"/>
    </source>
</evidence>
<dbReference type="GeneTree" id="ENSGT01040000240503"/>
<evidence type="ECO:0000313" key="4">
    <source>
        <dbReference type="Ensembl" id="ENSLLEP00000004272.1"/>
    </source>
</evidence>
<dbReference type="PROSITE" id="PS51257">
    <property type="entry name" value="PROKAR_LIPOPROTEIN"/>
    <property type="match status" value="1"/>
</dbReference>
<organism evidence="4 5">
    <name type="scientific">Leptobrachium leishanense</name>
    <name type="common">Leishan spiny toad</name>
    <dbReference type="NCBI Taxonomy" id="445787"/>
    <lineage>
        <taxon>Eukaryota</taxon>
        <taxon>Metazoa</taxon>
        <taxon>Chordata</taxon>
        <taxon>Craniata</taxon>
        <taxon>Vertebrata</taxon>
        <taxon>Euteleostomi</taxon>
        <taxon>Amphibia</taxon>
        <taxon>Batrachia</taxon>
        <taxon>Anura</taxon>
        <taxon>Pelobatoidea</taxon>
        <taxon>Megophryidae</taxon>
        <taxon>Leptobrachium</taxon>
    </lineage>
</organism>